<keyword evidence="12" id="KW-1185">Reference proteome</keyword>
<name>A0A4U7N7Q2_9RHOB</name>
<accession>A0A4U7N7Q2</accession>
<comment type="function">
    <text evidence="7">Catalyzes the interconversion of L-alanine and D-alanine. May also act on other amino acids.</text>
</comment>
<dbReference type="HAMAP" id="MF_01201">
    <property type="entry name" value="Ala_racemase"/>
    <property type="match status" value="1"/>
</dbReference>
<proteinExistence type="inferred from homology"/>
<dbReference type="GO" id="GO:0030170">
    <property type="term" value="F:pyridoxal phosphate binding"/>
    <property type="evidence" value="ECO:0007669"/>
    <property type="project" value="UniProtKB-UniRule"/>
</dbReference>
<evidence type="ECO:0000256" key="6">
    <source>
        <dbReference type="ARBA" id="ARBA00023235"/>
    </source>
</evidence>
<sequence>MATATLTIDLNALVENWRALHAQTDCDTAAVVKADGYGLGADRVARALARAGVTKFFVAAAEEGASLRQALGPDPEINIFSGHMAGDTDMISDLNLTPMLNSVDQMLRHFEALPGAPFGVQLDTGMNRLGLEAAEWDAVQDIALAQNPTVLMSHLACADDPEHPMNAMQLATFKTMTDGLGVPRSLAATGGILLGDAYHFDLTRPGIGIYGGMPFVDAAPVAGLAVPVIQVRDVAEGETVGYANTWMATRPSQVATIAAGYADGILRAMGEHAWCYVAGKRCKIIGRISMDMIGVDVTDLAASPKGVELLGPHQSVDTLATAAGTIGYEILTSLGARYTRRYLG</sequence>
<dbReference type="InterPro" id="IPR020622">
    <property type="entry name" value="Ala_racemase_pyridoxalP-BS"/>
</dbReference>
<dbReference type="RefSeq" id="WP_138015006.1">
    <property type="nucleotide sequence ID" value="NZ_SULI01000003.1"/>
</dbReference>
<feature type="binding site" evidence="7 9">
    <location>
        <position position="290"/>
    </location>
    <ligand>
        <name>substrate</name>
    </ligand>
</feature>
<dbReference type="Gene3D" id="2.40.37.10">
    <property type="entry name" value="Lyase, Ornithine Decarboxylase, Chain A, domain 1"/>
    <property type="match status" value="1"/>
</dbReference>
<feature type="active site" description="Proton acceptor; specific for D-alanine" evidence="7">
    <location>
        <position position="33"/>
    </location>
</feature>
<dbReference type="InterPro" id="IPR000821">
    <property type="entry name" value="Ala_racemase"/>
</dbReference>
<dbReference type="GO" id="GO:0005829">
    <property type="term" value="C:cytosol"/>
    <property type="evidence" value="ECO:0007669"/>
    <property type="project" value="TreeGrafter"/>
</dbReference>
<gene>
    <name evidence="11" type="primary">alr</name>
    <name evidence="11" type="ORF">FAP39_03520</name>
</gene>
<dbReference type="EC" id="5.1.1.1" evidence="4 7"/>
<feature type="binding site" evidence="7 9">
    <location>
        <position position="128"/>
    </location>
    <ligand>
        <name>substrate</name>
    </ligand>
</feature>
<dbReference type="Proteomes" id="UP000306575">
    <property type="component" value="Unassembled WGS sequence"/>
</dbReference>
<comment type="pathway">
    <text evidence="7">Amino-acid biosynthesis; D-alanine biosynthesis; D-alanine from L-alanine: step 1/1.</text>
</comment>
<evidence type="ECO:0000256" key="1">
    <source>
        <dbReference type="ARBA" id="ARBA00000316"/>
    </source>
</evidence>
<comment type="caution">
    <text evidence="11">The sequence shown here is derived from an EMBL/GenBank/DDBJ whole genome shotgun (WGS) entry which is preliminary data.</text>
</comment>
<comment type="cofactor">
    <cofactor evidence="2 7 8">
        <name>pyridoxal 5'-phosphate</name>
        <dbReference type="ChEBI" id="CHEBI:597326"/>
    </cofactor>
</comment>
<dbReference type="SMART" id="SM01005">
    <property type="entry name" value="Ala_racemase_C"/>
    <property type="match status" value="1"/>
</dbReference>
<dbReference type="InterPro" id="IPR029066">
    <property type="entry name" value="PLP-binding_barrel"/>
</dbReference>
<comment type="catalytic activity">
    <reaction evidence="1 7">
        <text>L-alanine = D-alanine</text>
        <dbReference type="Rhea" id="RHEA:20249"/>
        <dbReference type="ChEBI" id="CHEBI:57416"/>
        <dbReference type="ChEBI" id="CHEBI:57972"/>
        <dbReference type="EC" id="5.1.1.1"/>
    </reaction>
</comment>
<dbReference type="PANTHER" id="PTHR30511">
    <property type="entry name" value="ALANINE RACEMASE"/>
    <property type="match status" value="1"/>
</dbReference>
<dbReference type="InterPro" id="IPR011079">
    <property type="entry name" value="Ala_racemase_C"/>
</dbReference>
<dbReference type="PROSITE" id="PS00395">
    <property type="entry name" value="ALANINE_RACEMASE"/>
    <property type="match status" value="1"/>
</dbReference>
<dbReference type="SUPFAM" id="SSF51419">
    <property type="entry name" value="PLP-binding barrel"/>
    <property type="match status" value="1"/>
</dbReference>
<evidence type="ECO:0000259" key="10">
    <source>
        <dbReference type="SMART" id="SM01005"/>
    </source>
</evidence>
<dbReference type="Pfam" id="PF00842">
    <property type="entry name" value="Ala_racemase_C"/>
    <property type="match status" value="1"/>
</dbReference>
<organism evidence="11 12">
    <name type="scientific">Shimia litoralis</name>
    <dbReference type="NCBI Taxonomy" id="420403"/>
    <lineage>
        <taxon>Bacteria</taxon>
        <taxon>Pseudomonadati</taxon>
        <taxon>Pseudomonadota</taxon>
        <taxon>Alphaproteobacteria</taxon>
        <taxon>Rhodobacterales</taxon>
        <taxon>Roseobacteraceae</taxon>
    </lineage>
</organism>
<evidence type="ECO:0000313" key="12">
    <source>
        <dbReference type="Proteomes" id="UP000306575"/>
    </source>
</evidence>
<dbReference type="CDD" id="cd00430">
    <property type="entry name" value="PLPDE_III_AR"/>
    <property type="match status" value="1"/>
</dbReference>
<dbReference type="UniPathway" id="UPA00042">
    <property type="reaction ID" value="UER00497"/>
</dbReference>
<dbReference type="NCBIfam" id="TIGR00492">
    <property type="entry name" value="alr"/>
    <property type="match status" value="1"/>
</dbReference>
<feature type="domain" description="Alanine racemase C-terminal" evidence="10">
    <location>
        <begin position="221"/>
        <end position="343"/>
    </location>
</feature>
<evidence type="ECO:0000256" key="2">
    <source>
        <dbReference type="ARBA" id="ARBA00001933"/>
    </source>
</evidence>
<evidence type="ECO:0000256" key="8">
    <source>
        <dbReference type="PIRSR" id="PIRSR600821-50"/>
    </source>
</evidence>
<feature type="modified residue" description="N6-(pyridoxal phosphate)lysine" evidence="7 8">
    <location>
        <position position="33"/>
    </location>
</feature>
<comment type="similarity">
    <text evidence="3 7">Belongs to the alanine racemase family.</text>
</comment>
<dbReference type="Gene3D" id="3.20.20.10">
    <property type="entry name" value="Alanine racemase"/>
    <property type="match status" value="1"/>
</dbReference>
<feature type="active site" description="Proton acceptor; specific for L-alanine" evidence="7">
    <location>
        <position position="242"/>
    </location>
</feature>
<dbReference type="EMBL" id="SULI01000003">
    <property type="protein sequence ID" value="TKZ21683.1"/>
    <property type="molecule type" value="Genomic_DNA"/>
</dbReference>
<dbReference type="PRINTS" id="PR00992">
    <property type="entry name" value="ALARACEMASE"/>
</dbReference>
<dbReference type="Pfam" id="PF01168">
    <property type="entry name" value="Ala_racemase_N"/>
    <property type="match status" value="1"/>
</dbReference>
<dbReference type="GO" id="GO:0030632">
    <property type="term" value="P:D-alanine biosynthetic process"/>
    <property type="evidence" value="ECO:0007669"/>
    <property type="project" value="UniProtKB-UniRule"/>
</dbReference>
<evidence type="ECO:0000256" key="3">
    <source>
        <dbReference type="ARBA" id="ARBA00007880"/>
    </source>
</evidence>
<dbReference type="SUPFAM" id="SSF50621">
    <property type="entry name" value="Alanine racemase C-terminal domain-like"/>
    <property type="match status" value="1"/>
</dbReference>
<dbReference type="GO" id="GO:0008784">
    <property type="term" value="F:alanine racemase activity"/>
    <property type="evidence" value="ECO:0007669"/>
    <property type="project" value="UniProtKB-UniRule"/>
</dbReference>
<reference evidence="11 12" key="1">
    <citation type="submission" date="2019-04" db="EMBL/GenBank/DDBJ databases">
        <title>Genome sequence of Pelagicola litoralis CL-ES2.</title>
        <authorList>
            <person name="Cao J."/>
        </authorList>
    </citation>
    <scope>NUCLEOTIDE SEQUENCE [LARGE SCALE GENOMIC DNA]</scope>
    <source>
        <strain evidence="11 12">CL-ES2</strain>
    </source>
</reference>
<evidence type="ECO:0000256" key="7">
    <source>
        <dbReference type="HAMAP-Rule" id="MF_01201"/>
    </source>
</evidence>
<evidence type="ECO:0000313" key="11">
    <source>
        <dbReference type="EMBL" id="TKZ21683.1"/>
    </source>
</evidence>
<dbReference type="InterPro" id="IPR001608">
    <property type="entry name" value="Ala_racemase_N"/>
</dbReference>
<evidence type="ECO:0000256" key="4">
    <source>
        <dbReference type="ARBA" id="ARBA00013089"/>
    </source>
</evidence>
<keyword evidence="6 7" id="KW-0413">Isomerase</keyword>
<dbReference type="InterPro" id="IPR009006">
    <property type="entry name" value="Ala_racemase/Decarboxylase_C"/>
</dbReference>
<evidence type="ECO:0000256" key="5">
    <source>
        <dbReference type="ARBA" id="ARBA00022898"/>
    </source>
</evidence>
<dbReference type="AlphaFoldDB" id="A0A4U7N7Q2"/>
<protein>
    <recommendedName>
        <fullName evidence="4 7">Alanine racemase</fullName>
        <ecNumber evidence="4 7">5.1.1.1</ecNumber>
    </recommendedName>
</protein>
<evidence type="ECO:0000256" key="9">
    <source>
        <dbReference type="PIRSR" id="PIRSR600821-52"/>
    </source>
</evidence>
<dbReference type="OrthoDB" id="9813814at2"/>
<keyword evidence="5 7" id="KW-0663">Pyridoxal phosphate</keyword>
<dbReference type="PANTHER" id="PTHR30511:SF0">
    <property type="entry name" value="ALANINE RACEMASE, CATABOLIC-RELATED"/>
    <property type="match status" value="1"/>
</dbReference>